<gene>
    <name evidence="3" type="ORF">K490DRAFT_54500</name>
</gene>
<protein>
    <submittedName>
        <fullName evidence="3">Uncharacterized protein</fullName>
    </submittedName>
</protein>
<feature type="compositionally biased region" description="Low complexity" evidence="1">
    <location>
        <begin position="23"/>
        <end position="32"/>
    </location>
</feature>
<evidence type="ECO:0000313" key="3">
    <source>
        <dbReference type="EMBL" id="KAF2090086.1"/>
    </source>
</evidence>
<dbReference type="EMBL" id="ML978713">
    <property type="protein sequence ID" value="KAF2090086.1"/>
    <property type="molecule type" value="Genomic_DNA"/>
</dbReference>
<sequence>MSRLVKLAGAGIGFVQEARAARKSPAPSRTPSGDASSSARVVEETLGYERHSDRGEASHDAHQDIDDDEELWELDEAAEQADPPSHDEAASPPAPSREEMVRSVVQNLPPPPSTRARLPFPVIIPQRRPREKSRGFVRAYAPVLEDCGIDAATFLDFLKTFHKSSQASPIFQVILLGTFAAGLVPGVVAMATTAAINAVVIPSMIAQTRYRTNSFLDDMNEQLFKPRGLYAMLISFKPEANKKVSAQPMDINATIVKYAQPSGSKFKDGLRTLRMSSGKTCGEMELPEAAPLVFPALDAALDEEEAGKKQSRFKKGSKFIADYQDRRAQARFLAESPNSALVAETPQFASRFSDPNHPANNGHLISLVTGGKVNRGDMRRGRRGLGGGLRGRGIGGHRGAPGSSRGRPALIGKVRKAIRQDVLYLMIVNLPTDEELALATAEMQQAEQ</sequence>
<evidence type="ECO:0000313" key="4">
    <source>
        <dbReference type="Proteomes" id="UP000799776"/>
    </source>
</evidence>
<comment type="caution">
    <text evidence="3">The sequence shown here is derived from an EMBL/GenBank/DDBJ whole genome shotgun (WGS) entry which is preliminary data.</text>
</comment>
<feature type="compositionally biased region" description="Acidic residues" evidence="1">
    <location>
        <begin position="65"/>
        <end position="79"/>
    </location>
</feature>
<dbReference type="AlphaFoldDB" id="A0A9P4LX00"/>
<feature type="region of interest" description="Disordered" evidence="1">
    <location>
        <begin position="373"/>
        <end position="408"/>
    </location>
</feature>
<keyword evidence="2" id="KW-1133">Transmembrane helix</keyword>
<proteinExistence type="predicted"/>
<reference evidence="3" key="1">
    <citation type="journal article" date="2020" name="Stud. Mycol.">
        <title>101 Dothideomycetes genomes: a test case for predicting lifestyles and emergence of pathogens.</title>
        <authorList>
            <person name="Haridas S."/>
            <person name="Albert R."/>
            <person name="Binder M."/>
            <person name="Bloem J."/>
            <person name="Labutti K."/>
            <person name="Salamov A."/>
            <person name="Andreopoulos B."/>
            <person name="Baker S."/>
            <person name="Barry K."/>
            <person name="Bills G."/>
            <person name="Bluhm B."/>
            <person name="Cannon C."/>
            <person name="Castanera R."/>
            <person name="Culley D."/>
            <person name="Daum C."/>
            <person name="Ezra D."/>
            <person name="Gonzalez J."/>
            <person name="Henrissat B."/>
            <person name="Kuo A."/>
            <person name="Liang C."/>
            <person name="Lipzen A."/>
            <person name="Lutzoni F."/>
            <person name="Magnuson J."/>
            <person name="Mondo S."/>
            <person name="Nolan M."/>
            <person name="Ohm R."/>
            <person name="Pangilinan J."/>
            <person name="Park H.-J."/>
            <person name="Ramirez L."/>
            <person name="Alfaro M."/>
            <person name="Sun H."/>
            <person name="Tritt A."/>
            <person name="Yoshinaga Y."/>
            <person name="Zwiers L.-H."/>
            <person name="Turgeon B."/>
            <person name="Goodwin S."/>
            <person name="Spatafora J."/>
            <person name="Crous P."/>
            <person name="Grigoriev I."/>
        </authorList>
    </citation>
    <scope>NUCLEOTIDE SEQUENCE</scope>
    <source>
        <strain evidence="3">CBS 121410</strain>
    </source>
</reference>
<dbReference type="InterPro" id="IPR053221">
    <property type="entry name" value="Burnettramic_acid_biosynth"/>
</dbReference>
<dbReference type="PANTHER" id="PTHR38887:SF1">
    <property type="entry name" value="RAS MODIFICATION PROTEIN ERF4"/>
    <property type="match status" value="1"/>
</dbReference>
<dbReference type="Proteomes" id="UP000799776">
    <property type="component" value="Unassembled WGS sequence"/>
</dbReference>
<evidence type="ECO:0000256" key="1">
    <source>
        <dbReference type="SAM" id="MobiDB-lite"/>
    </source>
</evidence>
<dbReference type="PANTHER" id="PTHR38887">
    <property type="entry name" value="CHROMOSOME 21, WHOLE GENOME SHOTGUN SEQUENCE"/>
    <property type="match status" value="1"/>
</dbReference>
<accession>A0A9P4LX00</accession>
<organism evidence="3 4">
    <name type="scientific">Saccharata proteae CBS 121410</name>
    <dbReference type="NCBI Taxonomy" id="1314787"/>
    <lineage>
        <taxon>Eukaryota</taxon>
        <taxon>Fungi</taxon>
        <taxon>Dikarya</taxon>
        <taxon>Ascomycota</taxon>
        <taxon>Pezizomycotina</taxon>
        <taxon>Dothideomycetes</taxon>
        <taxon>Dothideomycetes incertae sedis</taxon>
        <taxon>Botryosphaeriales</taxon>
        <taxon>Saccharataceae</taxon>
        <taxon>Saccharata</taxon>
    </lineage>
</organism>
<dbReference type="OrthoDB" id="3433125at2759"/>
<feature type="compositionally biased region" description="Basic and acidic residues" evidence="1">
    <location>
        <begin position="41"/>
        <end position="64"/>
    </location>
</feature>
<keyword evidence="4" id="KW-1185">Reference proteome</keyword>
<feature type="region of interest" description="Disordered" evidence="1">
    <location>
        <begin position="14"/>
        <end position="101"/>
    </location>
</feature>
<feature type="transmembrane region" description="Helical" evidence="2">
    <location>
        <begin position="173"/>
        <end position="201"/>
    </location>
</feature>
<evidence type="ECO:0000256" key="2">
    <source>
        <dbReference type="SAM" id="Phobius"/>
    </source>
</evidence>
<keyword evidence="2" id="KW-0812">Transmembrane</keyword>
<feature type="compositionally biased region" description="Gly residues" evidence="1">
    <location>
        <begin position="384"/>
        <end position="399"/>
    </location>
</feature>
<keyword evidence="2" id="KW-0472">Membrane</keyword>
<name>A0A9P4LX00_9PEZI</name>